<keyword evidence="3 6" id="KW-0812">Transmembrane</keyword>
<evidence type="ECO:0000256" key="4">
    <source>
        <dbReference type="ARBA" id="ARBA00022989"/>
    </source>
</evidence>
<evidence type="ECO:0000256" key="5">
    <source>
        <dbReference type="ARBA" id="ARBA00023136"/>
    </source>
</evidence>
<organism evidence="7">
    <name type="scientific">marine metagenome</name>
    <dbReference type="NCBI Taxonomy" id="408172"/>
    <lineage>
        <taxon>unclassified sequences</taxon>
        <taxon>metagenomes</taxon>
        <taxon>ecological metagenomes</taxon>
    </lineage>
</organism>
<evidence type="ECO:0008006" key="8">
    <source>
        <dbReference type="Google" id="ProtNLM"/>
    </source>
</evidence>
<keyword evidence="5 6" id="KW-0472">Membrane</keyword>
<proteinExistence type="predicted"/>
<protein>
    <recommendedName>
        <fullName evidence="8">Lysine transporter LysE</fullName>
    </recommendedName>
</protein>
<accession>A0A381WA68</accession>
<feature type="transmembrane region" description="Helical" evidence="6">
    <location>
        <begin position="59"/>
        <end position="79"/>
    </location>
</feature>
<dbReference type="EMBL" id="UINC01011155">
    <property type="protein sequence ID" value="SVA49354.1"/>
    <property type="molecule type" value="Genomic_DNA"/>
</dbReference>
<dbReference type="PANTHER" id="PTHR38825:SF1">
    <property type="entry name" value="TRANSPORTER, LYSE FAMILY"/>
    <property type="match status" value="1"/>
</dbReference>
<comment type="subcellular location">
    <subcellularLocation>
        <location evidence="1">Cell membrane</location>
        <topology evidence="1">Multi-pass membrane protein</topology>
    </subcellularLocation>
</comment>
<feature type="transmembrane region" description="Helical" evidence="6">
    <location>
        <begin position="20"/>
        <end position="38"/>
    </location>
</feature>
<gene>
    <name evidence="7" type="ORF">METZ01_LOCUS102208</name>
</gene>
<evidence type="ECO:0000313" key="7">
    <source>
        <dbReference type="EMBL" id="SVA49354.1"/>
    </source>
</evidence>
<evidence type="ECO:0000256" key="2">
    <source>
        <dbReference type="ARBA" id="ARBA00022475"/>
    </source>
</evidence>
<dbReference type="Pfam" id="PF01810">
    <property type="entry name" value="LysE"/>
    <property type="match status" value="1"/>
</dbReference>
<evidence type="ECO:0000256" key="1">
    <source>
        <dbReference type="ARBA" id="ARBA00004651"/>
    </source>
</evidence>
<dbReference type="InterPro" id="IPR001123">
    <property type="entry name" value="LeuE-type"/>
</dbReference>
<evidence type="ECO:0000256" key="3">
    <source>
        <dbReference type="ARBA" id="ARBA00022692"/>
    </source>
</evidence>
<dbReference type="AlphaFoldDB" id="A0A381WA68"/>
<evidence type="ECO:0000256" key="6">
    <source>
        <dbReference type="SAM" id="Phobius"/>
    </source>
</evidence>
<name>A0A381WA68_9ZZZZ</name>
<dbReference type="GO" id="GO:0005886">
    <property type="term" value="C:plasma membrane"/>
    <property type="evidence" value="ECO:0007669"/>
    <property type="project" value="UniProtKB-SubCell"/>
</dbReference>
<keyword evidence="4 6" id="KW-1133">Transmembrane helix</keyword>
<dbReference type="PANTHER" id="PTHR38825">
    <property type="entry name" value="LYSINE EXPORTER PROTEIN (LYSE/YGGA)"/>
    <property type="match status" value="1"/>
</dbReference>
<reference evidence="7" key="1">
    <citation type="submission" date="2018-05" db="EMBL/GenBank/DDBJ databases">
        <authorList>
            <person name="Lanie J.A."/>
            <person name="Ng W.-L."/>
            <person name="Kazmierczak K.M."/>
            <person name="Andrzejewski T.M."/>
            <person name="Davidsen T.M."/>
            <person name="Wayne K.J."/>
            <person name="Tettelin H."/>
            <person name="Glass J.I."/>
            <person name="Rusch D."/>
            <person name="Podicherti R."/>
            <person name="Tsui H.-C.T."/>
            <person name="Winkler M.E."/>
        </authorList>
    </citation>
    <scope>NUCLEOTIDE SEQUENCE</scope>
</reference>
<feature type="transmembrane region" description="Helical" evidence="6">
    <location>
        <begin position="99"/>
        <end position="121"/>
    </location>
</feature>
<sequence length="162" mass="17424">MVIGLTFGLDQLLNNQIAEFVIGTAGGLFLLWMGWGMSKKPVGTAIPIGDKSDAGSSRGPISAGIILSATNPYFFVWWATVGLSFIEESREAGTAGVAAFYTGHISADIIWYAMIALTVSSGKKFLSDTTYKVIVRCCGIFLICLGLYFAYAGKDFIQRILT</sequence>
<feature type="transmembrane region" description="Helical" evidence="6">
    <location>
        <begin position="133"/>
        <end position="151"/>
    </location>
</feature>
<keyword evidence="2" id="KW-1003">Cell membrane</keyword>
<dbReference type="GO" id="GO:0006865">
    <property type="term" value="P:amino acid transport"/>
    <property type="evidence" value="ECO:0007669"/>
    <property type="project" value="InterPro"/>
</dbReference>